<proteinExistence type="predicted"/>
<gene>
    <name evidence="1" type="ORF">DL546_008423</name>
</gene>
<reference evidence="1 2" key="1">
    <citation type="submission" date="2018-08" db="EMBL/GenBank/DDBJ databases">
        <title>Draft genome of the lignicolous fungus Coniochaeta pulveracea.</title>
        <authorList>
            <person name="Borstlap C.J."/>
            <person name="De Witt R.N."/>
            <person name="Botha A."/>
            <person name="Volschenk H."/>
        </authorList>
    </citation>
    <scope>NUCLEOTIDE SEQUENCE [LARGE SCALE GENOMIC DNA]</scope>
    <source>
        <strain evidence="1 2">CAB683</strain>
    </source>
</reference>
<dbReference type="EMBL" id="QVQW01000003">
    <property type="protein sequence ID" value="RKU48880.1"/>
    <property type="molecule type" value="Genomic_DNA"/>
</dbReference>
<comment type="caution">
    <text evidence="1">The sequence shown here is derived from an EMBL/GenBank/DDBJ whole genome shotgun (WGS) entry which is preliminary data.</text>
</comment>
<dbReference type="AlphaFoldDB" id="A0A420YLX6"/>
<protein>
    <submittedName>
        <fullName evidence="1">Uncharacterized protein</fullName>
    </submittedName>
</protein>
<sequence length="115" mass="13043">MEFWEGKPSELQVLSFDLCLKSDSRHEESALLSWDHDEVCVTPVLTRLGRPVGSPRWNRGHKETWKDMPSQCIGNRPSGKCHTLVQSAGLDQRLQRTKTSCDGKLLRDIRGVQAL</sequence>
<evidence type="ECO:0000313" key="2">
    <source>
        <dbReference type="Proteomes" id="UP000275385"/>
    </source>
</evidence>
<name>A0A420YLX6_9PEZI</name>
<keyword evidence="2" id="KW-1185">Reference proteome</keyword>
<organism evidence="1 2">
    <name type="scientific">Coniochaeta pulveracea</name>
    <dbReference type="NCBI Taxonomy" id="177199"/>
    <lineage>
        <taxon>Eukaryota</taxon>
        <taxon>Fungi</taxon>
        <taxon>Dikarya</taxon>
        <taxon>Ascomycota</taxon>
        <taxon>Pezizomycotina</taxon>
        <taxon>Sordariomycetes</taxon>
        <taxon>Sordariomycetidae</taxon>
        <taxon>Coniochaetales</taxon>
        <taxon>Coniochaetaceae</taxon>
        <taxon>Coniochaeta</taxon>
    </lineage>
</organism>
<accession>A0A420YLX6</accession>
<dbReference type="Proteomes" id="UP000275385">
    <property type="component" value="Unassembled WGS sequence"/>
</dbReference>
<evidence type="ECO:0000313" key="1">
    <source>
        <dbReference type="EMBL" id="RKU48880.1"/>
    </source>
</evidence>